<feature type="region of interest" description="Disordered" evidence="6">
    <location>
        <begin position="1"/>
        <end position="38"/>
    </location>
</feature>
<accession>A0A4U0UEV7</accession>
<dbReference type="GO" id="GO:0005886">
    <property type="term" value="C:plasma membrane"/>
    <property type="evidence" value="ECO:0007669"/>
    <property type="project" value="TreeGrafter"/>
</dbReference>
<protein>
    <submittedName>
        <fullName evidence="8">Uncharacterized protein</fullName>
    </submittedName>
</protein>
<gene>
    <name evidence="8" type="ORF">B0A50_00058</name>
</gene>
<feature type="transmembrane region" description="Helical" evidence="7">
    <location>
        <begin position="127"/>
        <end position="147"/>
    </location>
</feature>
<reference evidence="8 9" key="1">
    <citation type="submission" date="2017-03" db="EMBL/GenBank/DDBJ databases">
        <title>Genomes of endolithic fungi from Antarctica.</title>
        <authorList>
            <person name="Coleine C."/>
            <person name="Masonjones S."/>
            <person name="Stajich J.E."/>
        </authorList>
    </citation>
    <scope>NUCLEOTIDE SEQUENCE [LARGE SCALE GENOMIC DNA]</scope>
    <source>
        <strain evidence="8 9">CCFEE 6315</strain>
    </source>
</reference>
<comment type="caution">
    <text evidence="8">The sequence shown here is derived from an EMBL/GenBank/DDBJ whole genome shotgun (WGS) entry which is preliminary data.</text>
</comment>
<sequence>MASSSGSGSSHAEHNESTKQRRPHNNKVHEYGGNPLAHANTGDSARLPAFGGAFQPGLYKPPPQSRTIANPAPTGLAGFALTTFLLSAINLGTQNLASPSLVIGPAFAYGGLVQLLAGMWEIAIGNVFGGAALSSYGGFWIGLAIILTPGGFQVEETYINSTSVVSFYTTFSFYLFAWFIFTFILWLCTLKSTVAFCSLFFMVWMTFLMLGIAYYQAATNGGTPVIALERAGGAFGIIAAFIAWWNMLAGIADKSNSLFLVPVFHFPWSDKGREAKASQAAERAPGNGDQV</sequence>
<evidence type="ECO:0000256" key="1">
    <source>
        <dbReference type="ARBA" id="ARBA00004141"/>
    </source>
</evidence>
<feature type="compositionally biased region" description="Low complexity" evidence="6">
    <location>
        <begin position="1"/>
        <end position="10"/>
    </location>
</feature>
<dbReference type="OrthoDB" id="3648309at2759"/>
<name>A0A4U0UEV7_9PEZI</name>
<keyword evidence="4 7" id="KW-1133">Transmembrane helix</keyword>
<feature type="transmembrane region" description="Helical" evidence="7">
    <location>
        <begin position="167"/>
        <end position="187"/>
    </location>
</feature>
<keyword evidence="5 7" id="KW-0472">Membrane</keyword>
<dbReference type="NCBIfam" id="NF038013">
    <property type="entry name" value="AceTr_1"/>
    <property type="match status" value="1"/>
</dbReference>
<feature type="transmembrane region" description="Helical" evidence="7">
    <location>
        <begin position="194"/>
        <end position="214"/>
    </location>
</feature>
<proteinExistence type="inferred from homology"/>
<dbReference type="PANTHER" id="PTHR31123">
    <property type="entry name" value="ACCUMULATION OF DYADS PROTEIN 2-RELATED"/>
    <property type="match status" value="1"/>
</dbReference>
<evidence type="ECO:0000313" key="8">
    <source>
        <dbReference type="EMBL" id="TKA34078.1"/>
    </source>
</evidence>
<feature type="transmembrane region" description="Helical" evidence="7">
    <location>
        <begin position="101"/>
        <end position="120"/>
    </location>
</feature>
<evidence type="ECO:0000256" key="4">
    <source>
        <dbReference type="ARBA" id="ARBA00022989"/>
    </source>
</evidence>
<evidence type="ECO:0000256" key="2">
    <source>
        <dbReference type="ARBA" id="ARBA00005587"/>
    </source>
</evidence>
<dbReference type="Pfam" id="PF01184">
    <property type="entry name" value="Gpr1_Fun34_YaaH"/>
    <property type="match status" value="1"/>
</dbReference>
<evidence type="ECO:0000313" key="9">
    <source>
        <dbReference type="Proteomes" id="UP000308549"/>
    </source>
</evidence>
<feature type="transmembrane region" description="Helical" evidence="7">
    <location>
        <begin position="68"/>
        <end position="89"/>
    </location>
</feature>
<dbReference type="AlphaFoldDB" id="A0A4U0UEV7"/>
<comment type="subcellular location">
    <subcellularLocation>
        <location evidence="1">Membrane</location>
        <topology evidence="1">Multi-pass membrane protein</topology>
    </subcellularLocation>
</comment>
<evidence type="ECO:0000256" key="5">
    <source>
        <dbReference type="ARBA" id="ARBA00023136"/>
    </source>
</evidence>
<evidence type="ECO:0000256" key="3">
    <source>
        <dbReference type="ARBA" id="ARBA00022692"/>
    </source>
</evidence>
<dbReference type="EMBL" id="NAJL01000001">
    <property type="protein sequence ID" value="TKA34078.1"/>
    <property type="molecule type" value="Genomic_DNA"/>
</dbReference>
<keyword evidence="3 7" id="KW-0812">Transmembrane</keyword>
<dbReference type="InterPro" id="IPR051633">
    <property type="entry name" value="AceTr"/>
</dbReference>
<organism evidence="8 9">
    <name type="scientific">Salinomyces thailandicus</name>
    <dbReference type="NCBI Taxonomy" id="706561"/>
    <lineage>
        <taxon>Eukaryota</taxon>
        <taxon>Fungi</taxon>
        <taxon>Dikarya</taxon>
        <taxon>Ascomycota</taxon>
        <taxon>Pezizomycotina</taxon>
        <taxon>Dothideomycetes</taxon>
        <taxon>Dothideomycetidae</taxon>
        <taxon>Mycosphaerellales</taxon>
        <taxon>Teratosphaeriaceae</taxon>
        <taxon>Salinomyces</taxon>
    </lineage>
</organism>
<evidence type="ECO:0000256" key="7">
    <source>
        <dbReference type="SAM" id="Phobius"/>
    </source>
</evidence>
<dbReference type="InterPro" id="IPR000791">
    <property type="entry name" value="Gpr1/Fun34/SatP-like"/>
</dbReference>
<feature type="transmembrane region" description="Helical" evidence="7">
    <location>
        <begin position="234"/>
        <end position="252"/>
    </location>
</feature>
<comment type="similarity">
    <text evidence="2">Belongs to the acetate uptake transporter (AceTr) (TC 2.A.96) family.</text>
</comment>
<dbReference type="PANTHER" id="PTHR31123:SF1">
    <property type="entry name" value="ACCUMULATION OF DYADS PROTEIN 2-RELATED"/>
    <property type="match status" value="1"/>
</dbReference>
<dbReference type="GO" id="GO:0015123">
    <property type="term" value="F:acetate transmembrane transporter activity"/>
    <property type="evidence" value="ECO:0007669"/>
    <property type="project" value="TreeGrafter"/>
</dbReference>
<keyword evidence="9" id="KW-1185">Reference proteome</keyword>
<evidence type="ECO:0000256" key="6">
    <source>
        <dbReference type="SAM" id="MobiDB-lite"/>
    </source>
</evidence>
<dbReference type="Proteomes" id="UP000308549">
    <property type="component" value="Unassembled WGS sequence"/>
</dbReference>